<accession>A0AAD7XTI2</accession>
<protein>
    <recommendedName>
        <fullName evidence="6">Glycosyltransferase 61 catalytic domain-containing protein</fullName>
    </recommendedName>
</protein>
<evidence type="ECO:0000256" key="1">
    <source>
        <dbReference type="ARBA" id="ARBA00022676"/>
    </source>
</evidence>
<keyword evidence="1" id="KW-0328">Glycosyltransferase</keyword>
<sequence length="583" mass="66331">MRASRSRSPGRSKSPSRQKAQKGEKGGCAWVAVVLVLAFLWIATIEMRGFGPASQGQLEQEQRLRRRGDESGLRQTFVEGDDGVVEKPRDGLIAAGEIEERIGRPRDQPAPPLPCNEAGNAAWNKGVVSPPKKKRRVVPPVVDAFRKGFVDWHELIPTHSSLWERYGESGDGKFNFMKLVMKETMVTDFLTQYKESGLARIYGTDHGPLANYSSCNMLDDACAIHAKRTCDLDSLCFWDGSLCQSVEKHPHRSGPWLRCAEPQMINDRGSFRRVQNTSTCDRFVHEKALVVSVDGEASEMFYHWWRFFRGVFGYVKNKYEEKRIHFLIRSSTNTQFFHYFGLLSNSCWRRAKTQIPARTCFCDVDPEKTALKRGSEGSDAILIRYLVNQLGLTNQPEPTRIRVGLVSRRRKRFILNELELVDACLDLGLDVQVLPLEEMTLYEQLAALRAVTILVGIHGSGLNNAIFLRRGSVLVQLLPYKLNYKGAFQSNAMRAGVEYKEWALKDPKLSRFHWEFLGERELRNGRDAYLAKGSPNSGPEVYTFWINQDIIVPVDEFKNLIVDAIRSSPLNRNIANQMRWKAP</sequence>
<evidence type="ECO:0000256" key="5">
    <source>
        <dbReference type="SAM" id="Phobius"/>
    </source>
</evidence>
<feature type="region of interest" description="Disordered" evidence="4">
    <location>
        <begin position="1"/>
        <end position="23"/>
    </location>
</feature>
<dbReference type="PANTHER" id="PTHR20961">
    <property type="entry name" value="GLYCOSYLTRANSFERASE"/>
    <property type="match status" value="1"/>
</dbReference>
<keyword evidence="8" id="KW-1185">Reference proteome</keyword>
<dbReference type="AlphaFoldDB" id="A0AAD7XTI2"/>
<organism evidence="7 8">
    <name type="scientific">Chrysophaeum taylorii</name>
    <dbReference type="NCBI Taxonomy" id="2483200"/>
    <lineage>
        <taxon>Eukaryota</taxon>
        <taxon>Sar</taxon>
        <taxon>Stramenopiles</taxon>
        <taxon>Ochrophyta</taxon>
        <taxon>Pelagophyceae</taxon>
        <taxon>Pelagomonadales</taxon>
        <taxon>Pelagomonadaceae</taxon>
        <taxon>Chrysophaeum</taxon>
    </lineage>
</organism>
<gene>
    <name evidence="7" type="ORF">CTAYLR_004400</name>
</gene>
<dbReference type="GO" id="GO:0016757">
    <property type="term" value="F:glycosyltransferase activity"/>
    <property type="evidence" value="ECO:0007669"/>
    <property type="project" value="UniProtKB-KW"/>
</dbReference>
<dbReference type="InterPro" id="IPR049625">
    <property type="entry name" value="Glyco_transf_61_cat"/>
</dbReference>
<evidence type="ECO:0000313" key="8">
    <source>
        <dbReference type="Proteomes" id="UP001230188"/>
    </source>
</evidence>
<keyword evidence="5" id="KW-1133">Transmembrane helix</keyword>
<dbReference type="InterPro" id="IPR007657">
    <property type="entry name" value="Glycosyltransferase_61"/>
</dbReference>
<evidence type="ECO:0000256" key="2">
    <source>
        <dbReference type="ARBA" id="ARBA00022679"/>
    </source>
</evidence>
<keyword evidence="5" id="KW-0472">Membrane</keyword>
<dbReference type="Proteomes" id="UP001230188">
    <property type="component" value="Unassembled WGS sequence"/>
</dbReference>
<feature type="compositionally biased region" description="Basic and acidic residues" evidence="4">
    <location>
        <begin position="60"/>
        <end position="72"/>
    </location>
</feature>
<name>A0AAD7XTI2_9STRA</name>
<evidence type="ECO:0000256" key="3">
    <source>
        <dbReference type="ARBA" id="ARBA00023180"/>
    </source>
</evidence>
<dbReference type="PANTHER" id="PTHR20961:SF124">
    <property type="entry name" value="GLYCOSYLTRANSFERASE"/>
    <property type="match status" value="1"/>
</dbReference>
<keyword evidence="2" id="KW-0808">Transferase</keyword>
<comment type="caution">
    <text evidence="7">The sequence shown here is derived from an EMBL/GenBank/DDBJ whole genome shotgun (WGS) entry which is preliminary data.</text>
</comment>
<evidence type="ECO:0000256" key="4">
    <source>
        <dbReference type="SAM" id="MobiDB-lite"/>
    </source>
</evidence>
<proteinExistence type="predicted"/>
<evidence type="ECO:0000313" key="7">
    <source>
        <dbReference type="EMBL" id="KAJ8611988.1"/>
    </source>
</evidence>
<dbReference type="Pfam" id="PF04577">
    <property type="entry name" value="Glyco_transf_61"/>
    <property type="match status" value="1"/>
</dbReference>
<feature type="transmembrane region" description="Helical" evidence="5">
    <location>
        <begin position="27"/>
        <end position="45"/>
    </location>
</feature>
<evidence type="ECO:0000259" key="6">
    <source>
        <dbReference type="Pfam" id="PF04577"/>
    </source>
</evidence>
<keyword evidence="5" id="KW-0812">Transmembrane</keyword>
<feature type="domain" description="Glycosyltransferase 61 catalytic" evidence="6">
    <location>
        <begin position="382"/>
        <end position="475"/>
    </location>
</feature>
<feature type="compositionally biased region" description="Basic residues" evidence="4">
    <location>
        <begin position="1"/>
        <end position="20"/>
    </location>
</feature>
<dbReference type="EMBL" id="JAQMWT010000059">
    <property type="protein sequence ID" value="KAJ8611988.1"/>
    <property type="molecule type" value="Genomic_DNA"/>
</dbReference>
<reference evidence="7" key="1">
    <citation type="submission" date="2023-01" db="EMBL/GenBank/DDBJ databases">
        <title>Metagenome sequencing of chrysophaentin producing Chrysophaeum taylorii.</title>
        <authorList>
            <person name="Davison J."/>
            <person name="Bewley C."/>
        </authorList>
    </citation>
    <scope>NUCLEOTIDE SEQUENCE</scope>
    <source>
        <strain evidence="7">NIES-1699</strain>
    </source>
</reference>
<keyword evidence="3" id="KW-0325">Glycoprotein</keyword>
<feature type="region of interest" description="Disordered" evidence="4">
    <location>
        <begin position="52"/>
        <end position="77"/>
    </location>
</feature>